<protein>
    <submittedName>
        <fullName evidence="3">Sugar isomerase domain-containing protein</fullName>
    </submittedName>
</protein>
<dbReference type="SUPFAM" id="SSF53697">
    <property type="entry name" value="SIS domain"/>
    <property type="match status" value="1"/>
</dbReference>
<dbReference type="EMBL" id="BAAAMU010000028">
    <property type="protein sequence ID" value="GAA1640135.1"/>
    <property type="molecule type" value="Genomic_DNA"/>
</dbReference>
<dbReference type="PROSITE" id="PS51464">
    <property type="entry name" value="SIS"/>
    <property type="match status" value="1"/>
</dbReference>
<dbReference type="InterPro" id="IPR001347">
    <property type="entry name" value="SIS_dom"/>
</dbReference>
<evidence type="ECO:0000313" key="4">
    <source>
        <dbReference type="Proteomes" id="UP001500064"/>
    </source>
</evidence>
<dbReference type="RefSeq" id="WP_346107024.1">
    <property type="nucleotide sequence ID" value="NZ_BAAAMU010000028.1"/>
</dbReference>
<feature type="region of interest" description="Disordered" evidence="1">
    <location>
        <begin position="153"/>
        <end position="172"/>
    </location>
</feature>
<sequence length="261" mass="27772">MQNGRHVPLMRTYAEQVARLIGRIETEEAGAVAAAATLIADHLARRAGDGERLIYVYGPGGHSNLAAQEVFFRAGGLVNVSAILDEGTLLSGGALRSMAIERTPGYGRVVIEDNRLGAGDLLVLVNAYGINAALIDAALTARERGVTLIGVSSREHADRTAPDHPARHPTGRNLHDLVDLHIDTKVPVGDAVLEIEGVPERVGAISTFANAYALNVLMAAAVAELAGRGVVPEIWRSGNAPGGDERNALFQDRFRGRVRWL</sequence>
<keyword evidence="4" id="KW-1185">Reference proteome</keyword>
<keyword evidence="3" id="KW-0413">Isomerase</keyword>
<comment type="caution">
    <text evidence="3">The sequence shown here is derived from an EMBL/GenBank/DDBJ whole genome shotgun (WGS) entry which is preliminary data.</text>
</comment>
<dbReference type="GO" id="GO:0016853">
    <property type="term" value="F:isomerase activity"/>
    <property type="evidence" value="ECO:0007669"/>
    <property type="project" value="UniProtKB-KW"/>
</dbReference>
<name>A0ABP4RCH4_9ACTN</name>
<dbReference type="Gene3D" id="3.40.50.10490">
    <property type="entry name" value="Glucose-6-phosphate isomerase like protein, domain 1"/>
    <property type="match status" value="1"/>
</dbReference>
<dbReference type="NCBIfam" id="NF002805">
    <property type="entry name" value="PRK02947.1"/>
    <property type="match status" value="1"/>
</dbReference>
<dbReference type="InterPro" id="IPR046348">
    <property type="entry name" value="SIS_dom_sf"/>
</dbReference>
<proteinExistence type="predicted"/>
<evidence type="ECO:0000256" key="1">
    <source>
        <dbReference type="SAM" id="MobiDB-lite"/>
    </source>
</evidence>
<gene>
    <name evidence="3" type="ORF">GCM10009733_041560</name>
</gene>
<evidence type="ECO:0000259" key="2">
    <source>
        <dbReference type="PROSITE" id="PS51464"/>
    </source>
</evidence>
<evidence type="ECO:0000313" key="3">
    <source>
        <dbReference type="EMBL" id="GAA1640135.1"/>
    </source>
</evidence>
<reference evidence="4" key="1">
    <citation type="journal article" date="2019" name="Int. J. Syst. Evol. Microbiol.">
        <title>The Global Catalogue of Microorganisms (GCM) 10K type strain sequencing project: providing services to taxonomists for standard genome sequencing and annotation.</title>
        <authorList>
            <consortium name="The Broad Institute Genomics Platform"/>
            <consortium name="The Broad Institute Genome Sequencing Center for Infectious Disease"/>
            <person name="Wu L."/>
            <person name="Ma J."/>
        </authorList>
    </citation>
    <scope>NUCLEOTIDE SEQUENCE [LARGE SCALE GENOMIC DNA]</scope>
    <source>
        <strain evidence="4">JCM 13929</strain>
    </source>
</reference>
<feature type="compositionally biased region" description="Basic and acidic residues" evidence="1">
    <location>
        <begin position="153"/>
        <end position="166"/>
    </location>
</feature>
<dbReference type="Proteomes" id="UP001500064">
    <property type="component" value="Unassembled WGS sequence"/>
</dbReference>
<feature type="domain" description="SIS" evidence="2">
    <location>
        <begin position="39"/>
        <end position="227"/>
    </location>
</feature>
<organism evidence="3 4">
    <name type="scientific">Nonomuraea maheshkhaliensis</name>
    <dbReference type="NCBI Taxonomy" id="419590"/>
    <lineage>
        <taxon>Bacteria</taxon>
        <taxon>Bacillati</taxon>
        <taxon>Actinomycetota</taxon>
        <taxon>Actinomycetes</taxon>
        <taxon>Streptosporangiales</taxon>
        <taxon>Streptosporangiaceae</taxon>
        <taxon>Nonomuraea</taxon>
    </lineage>
</organism>
<dbReference type="Pfam" id="PF13580">
    <property type="entry name" value="SIS_2"/>
    <property type="match status" value="1"/>
</dbReference>
<accession>A0ABP4RCH4</accession>